<dbReference type="InterPro" id="IPR002192">
    <property type="entry name" value="PPDK_AMP/ATP-bd"/>
</dbReference>
<dbReference type="GO" id="GO:0005524">
    <property type="term" value="F:ATP binding"/>
    <property type="evidence" value="ECO:0007669"/>
    <property type="project" value="InterPro"/>
</dbReference>
<dbReference type="SUPFAM" id="SSF52009">
    <property type="entry name" value="Phosphohistidine domain"/>
    <property type="match status" value="1"/>
</dbReference>
<dbReference type="InterPro" id="IPR010121">
    <property type="entry name" value="Pyruvate_phosphate_dikinase"/>
</dbReference>
<feature type="domain" description="Pyruvate phosphate dikinase AMP/ATP-binding" evidence="3">
    <location>
        <begin position="60"/>
        <end position="290"/>
    </location>
</feature>
<dbReference type="InterPro" id="IPR008279">
    <property type="entry name" value="PEP-util_enz_mobile_dom"/>
</dbReference>
<gene>
    <name evidence="4" type="ORF">S23_54690</name>
</gene>
<dbReference type="Proteomes" id="UP000007886">
    <property type="component" value="Chromosome"/>
</dbReference>
<dbReference type="Gene3D" id="3.30.1490.20">
    <property type="entry name" value="ATP-grasp fold, A domain"/>
    <property type="match status" value="1"/>
</dbReference>
<organism evidence="4 5">
    <name type="scientific">Bradyrhizobium cosmicum</name>
    <dbReference type="NCBI Taxonomy" id="1404864"/>
    <lineage>
        <taxon>Bacteria</taxon>
        <taxon>Pseudomonadati</taxon>
        <taxon>Pseudomonadota</taxon>
        <taxon>Alphaproteobacteria</taxon>
        <taxon>Hyphomicrobiales</taxon>
        <taxon>Nitrobacteraceae</taxon>
        <taxon>Bradyrhizobium</taxon>
    </lineage>
</organism>
<keyword evidence="5" id="KW-1185">Reference proteome</keyword>
<dbReference type="PANTHER" id="PTHR22931">
    <property type="entry name" value="PHOSPHOENOLPYRUVATE DIKINASE-RELATED"/>
    <property type="match status" value="1"/>
</dbReference>
<dbReference type="Gene3D" id="3.50.30.10">
    <property type="entry name" value="Phosphohistidine domain"/>
    <property type="match status" value="1"/>
</dbReference>
<accession>A0AAI8MHG2</accession>
<evidence type="ECO:0000259" key="3">
    <source>
        <dbReference type="Pfam" id="PF01326"/>
    </source>
</evidence>
<dbReference type="Pfam" id="PF01326">
    <property type="entry name" value="PPDK_N"/>
    <property type="match status" value="2"/>
</dbReference>
<dbReference type="Gene3D" id="3.30.470.20">
    <property type="entry name" value="ATP-grasp fold, B domain"/>
    <property type="match status" value="1"/>
</dbReference>
<sequence>MHIVRIGAGATELHSADEIGAKAANLARMAALGLPVPPAFVLPVKLCADIISGHAHAERRLRDGLKEGIAFLEDATGKRFGDRRQPLLVSVRSGAARSMPGMLDTVLNVGCTPDAVHGLIRATGRPRLAWDCRRRFLESFGETVLGLDADAFAARIAELVGAEGTDNDRELDSEALERLAGDEQALVEDRADGWLDDAVAQLEAAAQAVYRSWMSERAQTYRKLQQFEELEGTAVTVQAMVFGNGGLASGAGVAFSRDPSTGAPRPMIDLVLDAQGEDVVSGRRAPDSADAIARALPRTEAELGDVLKRLEREFTDVQDVEFTVEDGRLWILQTRAAKRTPRAAVRIAIDLVHEGLITQDEALTRIEDIDLAALTEIRLVSPGKPATAGVGASGGIGIGRAALDAESAERLSAAGEPVILLRPDTSTADVAGFALAAGIVTAVGARTSHAALVARQMGKPCVVGCRELKIDPVARRAQLGDALLCEDEWVTIDGDAGGLHLGRCETVETRPEAELAEIAAWHARSAPHKRRPHAASGSVSPR</sequence>
<evidence type="ECO:0000256" key="1">
    <source>
        <dbReference type="SAM" id="MobiDB-lite"/>
    </source>
</evidence>
<evidence type="ECO:0000259" key="2">
    <source>
        <dbReference type="Pfam" id="PF00391"/>
    </source>
</evidence>
<feature type="domain" description="PEP-utilising enzyme mobile" evidence="2">
    <location>
        <begin position="416"/>
        <end position="497"/>
    </location>
</feature>
<feature type="region of interest" description="Disordered" evidence="1">
    <location>
        <begin position="523"/>
        <end position="542"/>
    </location>
</feature>
<dbReference type="Pfam" id="PF00391">
    <property type="entry name" value="PEP-utilizers"/>
    <property type="match status" value="1"/>
</dbReference>
<evidence type="ECO:0000313" key="5">
    <source>
        <dbReference type="Proteomes" id="UP000007886"/>
    </source>
</evidence>
<reference evidence="4 5" key="1">
    <citation type="journal article" date="2012" name="Microbes Environ.">
        <title>Complete genome sequence of Bradyrhizobium sp. S23321: insights into symbiosis evolution in soil oligotrophs.</title>
        <authorList>
            <person name="Okubo T."/>
            <person name="Tsukui T."/>
            <person name="Maita H."/>
            <person name="Okamoto S."/>
            <person name="Oshima K."/>
            <person name="Fujisawa T."/>
            <person name="Saito A."/>
            <person name="Futamata H."/>
            <person name="Hattori R."/>
            <person name="Shimomura Y."/>
            <person name="Haruta S."/>
            <person name="Morimoto S."/>
            <person name="Wang Y."/>
            <person name="Sakai Y."/>
            <person name="Hattori M."/>
            <person name="Aizawa S."/>
            <person name="Nagashima K.V.P."/>
            <person name="Masuda S."/>
            <person name="Hattori T."/>
            <person name="Yamashita A."/>
            <person name="Bao Z."/>
            <person name="Hayatsu M."/>
            <person name="Kajiya-Kanegae H."/>
            <person name="Yoshinaga I."/>
            <person name="Sakamoto K."/>
            <person name="Toyota K."/>
            <person name="Nakao M."/>
            <person name="Kohara M."/>
            <person name="Anda M."/>
            <person name="Niwa R."/>
            <person name="Jung-Hwan P."/>
            <person name="Sameshima-Saito R."/>
            <person name="Tokuda S."/>
            <person name="Yamamoto S."/>
            <person name="Yamamoto S."/>
            <person name="Yokoyama T."/>
            <person name="Akutsu T."/>
            <person name="Nakamura Y."/>
            <person name="Nakahira-Yanaka Y."/>
            <person name="Takada Hoshino Y."/>
            <person name="Hirakawa H."/>
            <person name="Mitsui H."/>
            <person name="Terasawa K."/>
            <person name="Itakura M."/>
            <person name="Sato S."/>
            <person name="Ikeda-Ohtsubo W."/>
            <person name="Sakakura N."/>
            <person name="Kaminuma E."/>
            <person name="Minamisawa K."/>
        </authorList>
    </citation>
    <scope>NUCLEOTIDE SEQUENCE [LARGE SCALE GENOMIC DNA]</scope>
    <source>
        <strain evidence="4 5">S23321</strain>
    </source>
</reference>
<dbReference type="Gene3D" id="1.20.80.30">
    <property type="match status" value="1"/>
</dbReference>
<dbReference type="PROSITE" id="PS00370">
    <property type="entry name" value="PEP_ENZYMES_PHOS_SITE"/>
    <property type="match status" value="1"/>
</dbReference>
<dbReference type="InterPro" id="IPR013815">
    <property type="entry name" value="ATP_grasp_subdomain_1"/>
</dbReference>
<dbReference type="SUPFAM" id="SSF56059">
    <property type="entry name" value="Glutathione synthetase ATP-binding domain-like"/>
    <property type="match status" value="1"/>
</dbReference>
<dbReference type="AlphaFoldDB" id="A0AAI8MHG2"/>
<dbReference type="InterPro" id="IPR018274">
    <property type="entry name" value="PEP_util_AS"/>
</dbReference>
<evidence type="ECO:0000313" key="4">
    <source>
        <dbReference type="EMBL" id="BAL78661.1"/>
    </source>
</evidence>
<keyword evidence="4" id="KW-0670">Pyruvate</keyword>
<dbReference type="GO" id="GO:0050242">
    <property type="term" value="F:pyruvate, phosphate dikinase activity"/>
    <property type="evidence" value="ECO:0007669"/>
    <property type="project" value="InterPro"/>
</dbReference>
<protein>
    <submittedName>
        <fullName evidence="4">Pyruvate phosphate dikinase</fullName>
    </submittedName>
</protein>
<feature type="domain" description="Pyruvate phosphate dikinase AMP/ATP-binding" evidence="3">
    <location>
        <begin position="302"/>
        <end position="350"/>
    </location>
</feature>
<dbReference type="InterPro" id="IPR036637">
    <property type="entry name" value="Phosphohistidine_dom_sf"/>
</dbReference>
<dbReference type="GO" id="GO:0016301">
    <property type="term" value="F:kinase activity"/>
    <property type="evidence" value="ECO:0007669"/>
    <property type="project" value="InterPro"/>
</dbReference>
<dbReference type="PANTHER" id="PTHR22931:SF9">
    <property type="entry name" value="PYRUVATE, PHOSPHATE DIKINASE 1, CHLOROPLASTIC"/>
    <property type="match status" value="1"/>
</dbReference>
<name>A0AAI8MHG2_9BRAD</name>
<proteinExistence type="predicted"/>
<dbReference type="KEGG" id="brs:S23_54690"/>
<dbReference type="RefSeq" id="WP_015687934.1">
    <property type="nucleotide sequence ID" value="NC_017082.1"/>
</dbReference>
<dbReference type="Gene3D" id="1.10.189.10">
    <property type="entry name" value="Pyruvate Phosphate Dikinase, domain 2"/>
    <property type="match status" value="1"/>
</dbReference>
<dbReference type="EMBL" id="AP012279">
    <property type="protein sequence ID" value="BAL78661.1"/>
    <property type="molecule type" value="Genomic_DNA"/>
</dbReference>